<dbReference type="AlphaFoldDB" id="A0A7T1T6G8"/>
<evidence type="ECO:0000313" key="3">
    <source>
        <dbReference type="Proteomes" id="UP000595046"/>
    </source>
</evidence>
<dbReference type="Proteomes" id="UP000595046">
    <property type="component" value="Chromosome"/>
</dbReference>
<dbReference type="EMBL" id="CP048882">
    <property type="protein sequence ID" value="QPP07252.1"/>
    <property type="molecule type" value="Genomic_DNA"/>
</dbReference>
<keyword evidence="3" id="KW-1185">Reference proteome</keyword>
<proteinExistence type="predicted"/>
<name>A0A7T1T6G8_9ACTN</name>
<dbReference type="KEGG" id="sbat:G4Z16_13635"/>
<sequence>MEPRELWERHTVLARAFCQSDEEVRTAQVTLDDAQASRARSLAAFAVVVGNDKAVAEMLGLPEREVRIARRTVGRDDARALADDLLMAPLQHQQPGPGSGTDENARANDAAHAHTQAPAQAADHIPGPDQTQSQPQYQVQGQQQAPQAQQMPSQPHVQYQAQHQQVQHHAAQSYYQPQEHYQQPQEHFQTYDHSQLPDHMGWSPVQDAVLVDGWQSGVDLEILALELGTDLRRLTARAQYLSAQGRLFVAPEETGRQGGKHRRETVQHHTGIPTQQMSSPGDMLLPDGLVPDGYGGYWANWNEMLPAPQA</sequence>
<reference evidence="3" key="1">
    <citation type="submission" date="2020-02" db="EMBL/GenBank/DDBJ databases">
        <title>Streptomyces sp. ASO4wet.</title>
        <authorList>
            <person name="Risdian C."/>
            <person name="Landwehr W."/>
            <person name="Schupp P."/>
            <person name="Wink J."/>
        </authorList>
    </citation>
    <scope>NUCLEOTIDE SEQUENCE [LARGE SCALE GENOMIC DNA]</scope>
    <source>
        <strain evidence="3">ASO4wet</strain>
    </source>
</reference>
<feature type="compositionally biased region" description="Basic and acidic residues" evidence="1">
    <location>
        <begin position="103"/>
        <end position="112"/>
    </location>
</feature>
<feature type="compositionally biased region" description="Low complexity" evidence="1">
    <location>
        <begin position="113"/>
        <end position="186"/>
    </location>
</feature>
<organism evidence="2 3">
    <name type="scientific">Streptomyces bathyalis</name>
    <dbReference type="NCBI Taxonomy" id="2710756"/>
    <lineage>
        <taxon>Bacteria</taxon>
        <taxon>Bacillati</taxon>
        <taxon>Actinomycetota</taxon>
        <taxon>Actinomycetes</taxon>
        <taxon>Kitasatosporales</taxon>
        <taxon>Streptomycetaceae</taxon>
        <taxon>Streptomyces</taxon>
    </lineage>
</organism>
<dbReference type="RefSeq" id="WP_197351042.1">
    <property type="nucleotide sequence ID" value="NZ_CP048882.1"/>
</dbReference>
<evidence type="ECO:0000256" key="1">
    <source>
        <dbReference type="SAM" id="MobiDB-lite"/>
    </source>
</evidence>
<accession>A0A7T1T6G8</accession>
<gene>
    <name evidence="2" type="ORF">G4Z16_13635</name>
</gene>
<feature type="region of interest" description="Disordered" evidence="1">
    <location>
        <begin position="90"/>
        <end position="186"/>
    </location>
</feature>
<feature type="region of interest" description="Disordered" evidence="1">
    <location>
        <begin position="252"/>
        <end position="280"/>
    </location>
</feature>
<protein>
    <submittedName>
        <fullName evidence="2">Uncharacterized protein</fullName>
    </submittedName>
</protein>
<evidence type="ECO:0000313" key="2">
    <source>
        <dbReference type="EMBL" id="QPP07252.1"/>
    </source>
</evidence>